<evidence type="ECO:0000313" key="2">
    <source>
        <dbReference type="Proteomes" id="UP000708208"/>
    </source>
</evidence>
<name>A0A8J2KD96_9HEXA</name>
<gene>
    <name evidence="1" type="ORF">AFUS01_LOCUS12924</name>
</gene>
<keyword evidence="2" id="KW-1185">Reference proteome</keyword>
<reference evidence="1" key="1">
    <citation type="submission" date="2021-06" db="EMBL/GenBank/DDBJ databases">
        <authorList>
            <person name="Hodson N. C."/>
            <person name="Mongue J. A."/>
            <person name="Jaron S. K."/>
        </authorList>
    </citation>
    <scope>NUCLEOTIDE SEQUENCE</scope>
</reference>
<dbReference type="EMBL" id="CAJVCH010103367">
    <property type="protein sequence ID" value="CAG7723864.1"/>
    <property type="molecule type" value="Genomic_DNA"/>
</dbReference>
<dbReference type="Proteomes" id="UP000708208">
    <property type="component" value="Unassembled WGS sequence"/>
</dbReference>
<comment type="caution">
    <text evidence="1">The sequence shown here is derived from an EMBL/GenBank/DDBJ whole genome shotgun (WGS) entry which is preliminary data.</text>
</comment>
<protein>
    <submittedName>
        <fullName evidence="1">Uncharacterized protein</fullName>
    </submittedName>
</protein>
<dbReference type="AlphaFoldDB" id="A0A8J2KD96"/>
<organism evidence="1 2">
    <name type="scientific">Allacma fusca</name>
    <dbReference type="NCBI Taxonomy" id="39272"/>
    <lineage>
        <taxon>Eukaryota</taxon>
        <taxon>Metazoa</taxon>
        <taxon>Ecdysozoa</taxon>
        <taxon>Arthropoda</taxon>
        <taxon>Hexapoda</taxon>
        <taxon>Collembola</taxon>
        <taxon>Symphypleona</taxon>
        <taxon>Sminthuridae</taxon>
        <taxon>Allacma</taxon>
    </lineage>
</organism>
<proteinExistence type="predicted"/>
<sequence>MPIDGDFGRITCKRNYFETLSFPSDVVRIIQSAQKHKPFNIVYANNNLTDNLCDDGRPVLDVKDYKDALEKALLSPQRANLNLQQSREFLFQPRKPITVNFRDRFQYPKRELMLFRSGYTAENLNDLVSGARSAYDDFLLISEVKH</sequence>
<evidence type="ECO:0000313" key="1">
    <source>
        <dbReference type="EMBL" id="CAG7723864.1"/>
    </source>
</evidence>
<accession>A0A8J2KD96</accession>